<protein>
    <submittedName>
        <fullName evidence="1">Uncharacterized protein</fullName>
    </submittedName>
</protein>
<dbReference type="Proteomes" id="UP001597053">
    <property type="component" value="Unassembled WGS sequence"/>
</dbReference>
<organism evidence="1 2">
    <name type="scientific">Micromonospora azadirachtae</name>
    <dbReference type="NCBI Taxonomy" id="1970735"/>
    <lineage>
        <taxon>Bacteria</taxon>
        <taxon>Bacillati</taxon>
        <taxon>Actinomycetota</taxon>
        <taxon>Actinomycetes</taxon>
        <taxon>Micromonosporales</taxon>
        <taxon>Micromonosporaceae</taxon>
        <taxon>Micromonospora</taxon>
    </lineage>
</organism>
<sequence>MTAHTAGCAEPAELEIADSWGDCVWGCPGHVEETILNVRSVFIASGELGGLAA</sequence>
<name>A0ABW2ZWP8_9ACTN</name>
<gene>
    <name evidence="1" type="ORF">ACFQZ8_03615</name>
</gene>
<evidence type="ECO:0000313" key="2">
    <source>
        <dbReference type="Proteomes" id="UP001597053"/>
    </source>
</evidence>
<comment type="caution">
    <text evidence="1">The sequence shown here is derived from an EMBL/GenBank/DDBJ whole genome shotgun (WGS) entry which is preliminary data.</text>
</comment>
<dbReference type="EMBL" id="JBHTHM010000075">
    <property type="protein sequence ID" value="MFD0783015.1"/>
    <property type="molecule type" value="Genomic_DNA"/>
</dbReference>
<keyword evidence="2" id="KW-1185">Reference proteome</keyword>
<reference evidence="2" key="1">
    <citation type="journal article" date="2019" name="Int. J. Syst. Evol. Microbiol.">
        <title>The Global Catalogue of Microorganisms (GCM) 10K type strain sequencing project: providing services to taxonomists for standard genome sequencing and annotation.</title>
        <authorList>
            <consortium name="The Broad Institute Genomics Platform"/>
            <consortium name="The Broad Institute Genome Sequencing Center for Infectious Disease"/>
            <person name="Wu L."/>
            <person name="Ma J."/>
        </authorList>
    </citation>
    <scope>NUCLEOTIDE SEQUENCE [LARGE SCALE GENOMIC DNA]</scope>
    <source>
        <strain evidence="2">JCM 32148</strain>
    </source>
</reference>
<proteinExistence type="predicted"/>
<accession>A0ABW2ZWP8</accession>
<evidence type="ECO:0000313" key="1">
    <source>
        <dbReference type="EMBL" id="MFD0783015.1"/>
    </source>
</evidence>